<evidence type="ECO:0000259" key="1">
    <source>
        <dbReference type="Pfam" id="PF09994"/>
    </source>
</evidence>
<dbReference type="PANTHER" id="PTHR33840:SF1">
    <property type="entry name" value="TLE1 PHOSPHOLIPASE DOMAIN-CONTAINING PROTEIN"/>
    <property type="match status" value="1"/>
</dbReference>
<keyword evidence="3" id="KW-1185">Reference proteome</keyword>
<dbReference type="SUPFAM" id="SSF53474">
    <property type="entry name" value="alpha/beta-Hydrolases"/>
    <property type="match status" value="1"/>
</dbReference>
<comment type="caution">
    <text evidence="2">The sequence shown here is derived from an EMBL/GenBank/DDBJ whole genome shotgun (WGS) entry which is preliminary data.</text>
</comment>
<gene>
    <name evidence="2" type="ORF">FHY64_08260</name>
</gene>
<dbReference type="Proteomes" id="UP000314011">
    <property type="component" value="Unassembled WGS sequence"/>
</dbReference>
<dbReference type="PANTHER" id="PTHR33840">
    <property type="match status" value="1"/>
</dbReference>
<evidence type="ECO:0000313" key="2">
    <source>
        <dbReference type="EMBL" id="TNY33253.1"/>
    </source>
</evidence>
<organism evidence="2 3">
    <name type="scientific">Pelagovum pacificum</name>
    <dbReference type="NCBI Taxonomy" id="2588711"/>
    <lineage>
        <taxon>Bacteria</taxon>
        <taxon>Pseudomonadati</taxon>
        <taxon>Pseudomonadota</taxon>
        <taxon>Alphaproteobacteria</taxon>
        <taxon>Rhodobacterales</taxon>
        <taxon>Paracoccaceae</taxon>
        <taxon>Pelagovum</taxon>
    </lineage>
</organism>
<name>A0A5C5GEV2_9RHOB</name>
<dbReference type="RefSeq" id="WP_140193940.1">
    <property type="nucleotide sequence ID" value="NZ_CP065915.1"/>
</dbReference>
<sequence>MPLRDYFLGLFGRKPVQAEGRGRHRGPATHVIVLDGTMSTLREGHESNAGLAFKLLREVGRKTNLTVYYEAGIQWRDWSQTVDVAAGRGINRQIRRSYGTLASRYREGDKIVLIGFSRGAYAVRSLAGIVDMVGLLRNRHATVRNVRQAFRHYRNGGRGPVAETFREKFCYPDVKIEAVAVWDTVKSLGIRFPVLGQWVDEKDRFHNHEPVGVVHNAFQALALDENRDAYAPVMWHRPNGWSGTMEQVWFRGTHGDIGGQFSGADQSRPLSNIPLVWLLDRVESVGVPLPEGWRDRFPQDADAPSIGRWRGWGKIFIMRRKRIVGRDPSEFIHPTAAERMSGPLPCPVWQPPAAHTTLAGE</sequence>
<dbReference type="OrthoDB" id="4378831at2"/>
<protein>
    <submittedName>
        <fullName evidence="2">DUF2235 domain-containing protein</fullName>
    </submittedName>
</protein>
<dbReference type="Pfam" id="PF09994">
    <property type="entry name" value="T6SS_Tle1-like_cat"/>
    <property type="match status" value="1"/>
</dbReference>
<feature type="domain" description="T6SS Phospholipase effector Tle1-like catalytic" evidence="1">
    <location>
        <begin position="31"/>
        <end position="280"/>
    </location>
</feature>
<dbReference type="AlphaFoldDB" id="A0A5C5GEV2"/>
<accession>A0A5C5GEV2</accession>
<dbReference type="InterPro" id="IPR018712">
    <property type="entry name" value="Tle1-like_cat"/>
</dbReference>
<reference evidence="2 3" key="1">
    <citation type="submission" date="2019-06" db="EMBL/GenBank/DDBJ databases">
        <title>Genome of new Rhodobacteraceae sp. SM1903.</title>
        <authorList>
            <person name="Ren X."/>
        </authorList>
    </citation>
    <scope>NUCLEOTIDE SEQUENCE [LARGE SCALE GENOMIC DNA]</scope>
    <source>
        <strain evidence="2 3">SM1903</strain>
    </source>
</reference>
<dbReference type="InterPro" id="IPR029058">
    <property type="entry name" value="AB_hydrolase_fold"/>
</dbReference>
<evidence type="ECO:0000313" key="3">
    <source>
        <dbReference type="Proteomes" id="UP000314011"/>
    </source>
</evidence>
<proteinExistence type="predicted"/>
<dbReference type="EMBL" id="VFFF01000001">
    <property type="protein sequence ID" value="TNY33253.1"/>
    <property type="molecule type" value="Genomic_DNA"/>
</dbReference>